<dbReference type="InterPro" id="IPR002104">
    <property type="entry name" value="Integrase_catalytic"/>
</dbReference>
<feature type="domain" description="Tyr recombinase" evidence="3">
    <location>
        <begin position="258"/>
        <end position="445"/>
    </location>
</feature>
<dbReference type="InterPro" id="IPR013762">
    <property type="entry name" value="Integrase-like_cat_sf"/>
</dbReference>
<evidence type="ECO:0000313" key="4">
    <source>
        <dbReference type="EMBL" id="MFC3875713.1"/>
    </source>
</evidence>
<keyword evidence="5" id="KW-1185">Reference proteome</keyword>
<dbReference type="EMBL" id="JBHSAT010000001">
    <property type="protein sequence ID" value="MFC3875713.1"/>
    <property type="molecule type" value="Genomic_DNA"/>
</dbReference>
<organism evidence="4 5">
    <name type="scientific">Winogradskyella maritima</name>
    <dbReference type="NCBI Taxonomy" id="1517766"/>
    <lineage>
        <taxon>Bacteria</taxon>
        <taxon>Pseudomonadati</taxon>
        <taxon>Bacteroidota</taxon>
        <taxon>Flavobacteriia</taxon>
        <taxon>Flavobacteriales</taxon>
        <taxon>Flavobacteriaceae</taxon>
        <taxon>Winogradskyella</taxon>
    </lineage>
</organism>
<dbReference type="RefSeq" id="WP_386095953.1">
    <property type="nucleotide sequence ID" value="NZ_JBHSAT010000001.1"/>
</dbReference>
<accession>A0ABV8AC78</accession>
<dbReference type="Gene3D" id="1.10.443.10">
    <property type="entry name" value="Intergrase catalytic core"/>
    <property type="match status" value="1"/>
</dbReference>
<dbReference type="Gene3D" id="1.10.150.130">
    <property type="match status" value="1"/>
</dbReference>
<name>A0ABV8AC78_9FLAO</name>
<dbReference type="SUPFAM" id="SSF56349">
    <property type="entry name" value="DNA breaking-rejoining enzymes"/>
    <property type="match status" value="1"/>
</dbReference>
<reference evidence="5" key="1">
    <citation type="journal article" date="2019" name="Int. J. Syst. Evol. Microbiol.">
        <title>The Global Catalogue of Microorganisms (GCM) 10K type strain sequencing project: providing services to taxonomists for standard genome sequencing and annotation.</title>
        <authorList>
            <consortium name="The Broad Institute Genomics Platform"/>
            <consortium name="The Broad Institute Genome Sequencing Center for Infectious Disease"/>
            <person name="Wu L."/>
            <person name="Ma J."/>
        </authorList>
    </citation>
    <scope>NUCLEOTIDE SEQUENCE [LARGE SCALE GENOMIC DNA]</scope>
    <source>
        <strain evidence="5">CECT 8979</strain>
    </source>
</reference>
<keyword evidence="2" id="KW-0233">DNA recombination</keyword>
<protein>
    <submittedName>
        <fullName evidence="4">Tyrosine-type recombinase/integrase</fullName>
    </submittedName>
</protein>
<gene>
    <name evidence="4" type="ORF">ACFOSX_00590</name>
</gene>
<comment type="caution">
    <text evidence="4">The sequence shown here is derived from an EMBL/GenBank/DDBJ whole genome shotgun (WGS) entry which is preliminary data.</text>
</comment>
<proteinExistence type="predicted"/>
<dbReference type="InterPro" id="IPR011010">
    <property type="entry name" value="DNA_brk_join_enz"/>
</dbReference>
<keyword evidence="1" id="KW-0238">DNA-binding</keyword>
<dbReference type="InterPro" id="IPR010998">
    <property type="entry name" value="Integrase_recombinase_N"/>
</dbReference>
<dbReference type="PROSITE" id="PS51898">
    <property type="entry name" value="TYR_RECOMBINASE"/>
    <property type="match status" value="1"/>
</dbReference>
<evidence type="ECO:0000259" key="3">
    <source>
        <dbReference type="PROSITE" id="PS51898"/>
    </source>
</evidence>
<dbReference type="CDD" id="cd00397">
    <property type="entry name" value="DNA_BRE_C"/>
    <property type="match status" value="1"/>
</dbReference>
<sequence length="451" mass="52772">MHSFYDLVIFENLNEHDSEHNLEHALPYSKPKIYDAKGDLSKRWYLYFSYLDPETGKLKRCKNIYGKTNKYHTKEARYSILSTYRRQLLKLLKEGYSPFEDNSQRVNKDKKAIEMAEPTPTIEVENEPTEVKKIETSKKRPDGITKTTHSEKTIKEAFDFALDLKESVVGFSTHRDYKNRAYQFMAWLEEYMPEIDYASQLDKSAINGFLNDLQLNASARNRNNHRTNLSALLQVMEDNDIIAHNYIKNIKPLKSIPKRNKTYSLELQEEIFTHLEEADPILLLFIKFISFNLLRPIEVCRLKVGDLNLKEKTITFKAKNSPLKTKIIPQILLDDLPDLSNIKSDHFLFTPDKIGGPWEATENNRRDYFTKRFLKVVKKPFNLEKNYTMYGFRHTFITKLYKALIKTSTPFAAKSQLMLITGHSTMTALDKYLRSIDAELPEDYSNLLDMD</sequence>
<evidence type="ECO:0000313" key="5">
    <source>
        <dbReference type="Proteomes" id="UP001595812"/>
    </source>
</evidence>
<evidence type="ECO:0000256" key="1">
    <source>
        <dbReference type="ARBA" id="ARBA00023125"/>
    </source>
</evidence>
<evidence type="ECO:0000256" key="2">
    <source>
        <dbReference type="ARBA" id="ARBA00023172"/>
    </source>
</evidence>
<dbReference type="Proteomes" id="UP001595812">
    <property type="component" value="Unassembled WGS sequence"/>
</dbReference>